<dbReference type="Proteomes" id="UP001221189">
    <property type="component" value="Unassembled WGS sequence"/>
</dbReference>
<evidence type="ECO:0000313" key="3">
    <source>
        <dbReference type="EMBL" id="MDC8771426.1"/>
    </source>
</evidence>
<keyword evidence="2" id="KW-0413">Isomerase</keyword>
<dbReference type="RefSeq" id="WP_273599725.1">
    <property type="nucleotide sequence ID" value="NZ_JAQQXT010000004.1"/>
</dbReference>
<dbReference type="Pfam" id="PF07221">
    <property type="entry name" value="GlcNAc_2-epim"/>
    <property type="match status" value="1"/>
</dbReference>
<dbReference type="Gene3D" id="1.50.10.10">
    <property type="match status" value="1"/>
</dbReference>
<dbReference type="EMBL" id="JAQQXT010000004">
    <property type="protein sequence ID" value="MDC8771426.1"/>
    <property type="molecule type" value="Genomic_DNA"/>
</dbReference>
<dbReference type="InterPro" id="IPR008928">
    <property type="entry name" value="6-hairpin_glycosidase_sf"/>
</dbReference>
<name>A0ABT5KBW1_9BURK</name>
<dbReference type="PANTHER" id="PTHR15108">
    <property type="entry name" value="N-ACYLGLUCOSAMINE-2-EPIMERASE"/>
    <property type="match status" value="1"/>
</dbReference>
<reference evidence="3 4" key="1">
    <citation type="submission" date="2022-10" db="EMBL/GenBank/DDBJ databases">
        <title>Paucibacter sp. hw1 Genome sequencing.</title>
        <authorList>
            <person name="Park S."/>
        </authorList>
    </citation>
    <scope>NUCLEOTIDE SEQUENCE [LARGE SCALE GENOMIC DNA]</scope>
    <source>
        <strain evidence="4">hw1</strain>
    </source>
</reference>
<dbReference type="InterPro" id="IPR010819">
    <property type="entry name" value="AGE/CE"/>
</dbReference>
<sequence>MNTPAKTGQPDSPNFRDSATLRAHVRHTLSFYDPVCVDASGGFFHFYRDDGRVYDSQTRHLVSSTRFVFNYAMAYRHFGGEQYRQMMRHGLRFLRDAHRQPDTGGYLWCLRWQDGAALPIDADNHCYGLAFVMLAYAHAALAGEPEAVAWMDDTWALMEARFWNPEAGLYADVASADWSRLDPYRGQNANMHACEAMLAAFDATADQRYLLRSETLARNITMRQAALSDGQIWEHYKSDWLPDWDYNRDDKTNIFRPWGIQPGHLTEWAKLLLTLERHRALLADDGDWLLPRAQALFSQAMRHAWDREHGGLVYGFAPDGEVCDADKYFWVQAESLAAAGLLALRTGEAQYWAWYDLIWSYAWDHMIDHQHGAWFRILKPDNSAYSDEKSPAGKTDYHTMGACYEMLAALERAAS</sequence>
<evidence type="ECO:0000256" key="2">
    <source>
        <dbReference type="ARBA" id="ARBA00023235"/>
    </source>
</evidence>
<organism evidence="3 4">
    <name type="scientific">Roseateles albus</name>
    <dbReference type="NCBI Taxonomy" id="2987525"/>
    <lineage>
        <taxon>Bacteria</taxon>
        <taxon>Pseudomonadati</taxon>
        <taxon>Pseudomonadota</taxon>
        <taxon>Betaproteobacteria</taxon>
        <taxon>Burkholderiales</taxon>
        <taxon>Sphaerotilaceae</taxon>
        <taxon>Roseateles</taxon>
    </lineage>
</organism>
<comment type="caution">
    <text evidence="3">The sequence shown here is derived from an EMBL/GenBank/DDBJ whole genome shotgun (WGS) entry which is preliminary data.</text>
</comment>
<comment type="similarity">
    <text evidence="1">Belongs to the N-acylglucosamine 2-epimerase family.</text>
</comment>
<gene>
    <name evidence="3" type="ORF">PRZ03_07560</name>
</gene>
<evidence type="ECO:0000256" key="1">
    <source>
        <dbReference type="ARBA" id="ARBA00008558"/>
    </source>
</evidence>
<evidence type="ECO:0000313" key="4">
    <source>
        <dbReference type="Proteomes" id="UP001221189"/>
    </source>
</evidence>
<proteinExistence type="inferred from homology"/>
<protein>
    <submittedName>
        <fullName evidence="3">AGE family epimerase/isomerase</fullName>
    </submittedName>
</protein>
<accession>A0ABT5KBW1</accession>
<dbReference type="InterPro" id="IPR012341">
    <property type="entry name" value="6hp_glycosidase-like_sf"/>
</dbReference>
<dbReference type="CDD" id="cd00249">
    <property type="entry name" value="AGE"/>
    <property type="match status" value="1"/>
</dbReference>
<keyword evidence="4" id="KW-1185">Reference proteome</keyword>
<dbReference type="SUPFAM" id="SSF48208">
    <property type="entry name" value="Six-hairpin glycosidases"/>
    <property type="match status" value="1"/>
</dbReference>
<dbReference type="InterPro" id="IPR034116">
    <property type="entry name" value="AGE_dom"/>
</dbReference>